<sequence length="134" mass="14013">MSGERDLARLLATLNVTARAGEFAFVARPAPDPALAAHALAMVNEDEGITYVLPCEVADARGLPYDFRAAWLTLGVHSALDAVGLTAAFASALARRGIACNVLAGFHHDHLLVPADRRDDALAVLADLARDGAA</sequence>
<evidence type="ECO:0000313" key="3">
    <source>
        <dbReference type="EMBL" id="BDU14923.1"/>
    </source>
</evidence>
<evidence type="ECO:0000313" key="4">
    <source>
        <dbReference type="Proteomes" id="UP001317822"/>
    </source>
</evidence>
<accession>A0ABM8D8R3</accession>
<dbReference type="EMBL" id="AP027041">
    <property type="protein sequence ID" value="BDU14923.1"/>
    <property type="molecule type" value="Genomic_DNA"/>
</dbReference>
<dbReference type="InterPro" id="IPR045865">
    <property type="entry name" value="ACT-like_dom_sf"/>
</dbReference>
<dbReference type="Proteomes" id="UP001317822">
    <property type="component" value="Chromosome"/>
</dbReference>
<name>A0ABM8D8R3_9GAMM</name>
<proteinExistence type="predicted"/>
<dbReference type="RefSeq" id="WP_281780470.1">
    <property type="nucleotide sequence ID" value="NZ_AP027041.1"/>
</dbReference>
<dbReference type="Pfam" id="PF13840">
    <property type="entry name" value="ACT_7"/>
    <property type="match status" value="1"/>
</dbReference>
<dbReference type="PANTHER" id="PTHR39199:SF1">
    <property type="entry name" value="BLR5128 PROTEIN"/>
    <property type="match status" value="1"/>
</dbReference>
<evidence type="ECO:0000259" key="2">
    <source>
        <dbReference type="Pfam" id="PF13840"/>
    </source>
</evidence>
<gene>
    <name evidence="3" type="ORF">LA521A_01240</name>
</gene>
<protein>
    <submittedName>
        <fullName evidence="3">ACT domain-containing protein</fullName>
    </submittedName>
</protein>
<feature type="domain" description="CASTOR ACT" evidence="2">
    <location>
        <begin position="70"/>
        <end position="126"/>
    </location>
</feature>
<dbReference type="InterPro" id="IPR018717">
    <property type="entry name" value="DUF2241"/>
</dbReference>
<organism evidence="3 4">
    <name type="scientific">Lysobacter auxotrophicus</name>
    <dbReference type="NCBI Taxonomy" id="2992573"/>
    <lineage>
        <taxon>Bacteria</taxon>
        <taxon>Pseudomonadati</taxon>
        <taxon>Pseudomonadota</taxon>
        <taxon>Gammaproteobacteria</taxon>
        <taxon>Lysobacterales</taxon>
        <taxon>Lysobacteraceae</taxon>
        <taxon>Lysobacter</taxon>
    </lineage>
</organism>
<feature type="domain" description="DUF2241" evidence="1">
    <location>
        <begin position="2"/>
        <end position="69"/>
    </location>
</feature>
<keyword evidence="4" id="KW-1185">Reference proteome</keyword>
<dbReference type="PANTHER" id="PTHR39199">
    <property type="entry name" value="BLR5128 PROTEIN"/>
    <property type="match status" value="1"/>
</dbReference>
<dbReference type="SUPFAM" id="SSF55021">
    <property type="entry name" value="ACT-like"/>
    <property type="match status" value="2"/>
</dbReference>
<dbReference type="InterPro" id="IPR027795">
    <property type="entry name" value="CASTOR_ACT_dom"/>
</dbReference>
<dbReference type="Gene3D" id="3.30.2130.10">
    <property type="entry name" value="VC0802-like"/>
    <property type="match status" value="1"/>
</dbReference>
<evidence type="ECO:0000259" key="1">
    <source>
        <dbReference type="Pfam" id="PF10000"/>
    </source>
</evidence>
<dbReference type="Pfam" id="PF10000">
    <property type="entry name" value="ACT_3"/>
    <property type="match status" value="1"/>
</dbReference>
<reference evidence="3 4" key="1">
    <citation type="journal article" date="2023" name="Int. J. Syst. Evol. Microbiol.">
        <title>Physiological and genomic analyses of cobalamin (vitamin B12)-auxotrophy of Lysobacter auxotrophicus sp. nov., a methionine-auxotrophic chitinolytic bacterium isolated from chitin-treated soil.</title>
        <authorList>
            <person name="Saito A."/>
            <person name="Dohra H."/>
            <person name="Hamada M."/>
            <person name="Moriuchi R."/>
            <person name="Kotsuchibashi Y."/>
            <person name="Mori K."/>
        </authorList>
    </citation>
    <scope>NUCLEOTIDE SEQUENCE [LARGE SCALE GENOMIC DNA]</scope>
    <source>
        <strain evidence="3 4">5-21a</strain>
    </source>
</reference>